<organism evidence="2 3">
    <name type="scientific">Rhodanobacter hydrolyticus</name>
    <dbReference type="NCBI Taxonomy" id="2250595"/>
    <lineage>
        <taxon>Bacteria</taxon>
        <taxon>Pseudomonadati</taxon>
        <taxon>Pseudomonadota</taxon>
        <taxon>Gammaproteobacteria</taxon>
        <taxon>Lysobacterales</taxon>
        <taxon>Rhodanobacteraceae</taxon>
        <taxon>Rhodanobacter</taxon>
    </lineage>
</organism>
<evidence type="ECO:0000256" key="1">
    <source>
        <dbReference type="SAM" id="SignalP"/>
    </source>
</evidence>
<feature type="chain" id="PRO_5046914003" evidence="1">
    <location>
        <begin position="23"/>
        <end position="149"/>
    </location>
</feature>
<proteinExistence type="predicted"/>
<keyword evidence="1" id="KW-0732">Signal</keyword>
<reference evidence="2 3" key="1">
    <citation type="submission" date="2020-10" db="EMBL/GenBank/DDBJ databases">
        <title>Phylogeny of dyella-like bacteria.</title>
        <authorList>
            <person name="Fu J."/>
        </authorList>
    </citation>
    <scope>NUCLEOTIDE SEQUENCE [LARGE SCALE GENOMIC DNA]</scope>
    <source>
        <strain evidence="2 3">KACC 19113</strain>
    </source>
</reference>
<sequence length="149" mass="15913">MKTVTASLLALSLAAISTAASAQTPPHAPAYTPMRPVSDCLRTDRITEWHLVDSRTITVRNGPNRFLVKLQASCPQLSYGPPTLRFGTSKANQGTAPFSICGEAGESVRSTQPPPCPIQSVRQLDKTTFDKLSAHAKRNGSGADQPTQP</sequence>
<name>A0ABW8J4D5_9GAMM</name>
<dbReference type="Proteomes" id="UP001620339">
    <property type="component" value="Unassembled WGS sequence"/>
</dbReference>
<evidence type="ECO:0000313" key="2">
    <source>
        <dbReference type="EMBL" id="MFK2877137.1"/>
    </source>
</evidence>
<dbReference type="EMBL" id="JADIKK010000008">
    <property type="protein sequence ID" value="MFK2877137.1"/>
    <property type="molecule type" value="Genomic_DNA"/>
</dbReference>
<protein>
    <submittedName>
        <fullName evidence="2">Uncharacterized protein</fullName>
    </submittedName>
</protein>
<feature type="signal peptide" evidence="1">
    <location>
        <begin position="1"/>
        <end position="22"/>
    </location>
</feature>
<dbReference type="RefSeq" id="WP_404613246.1">
    <property type="nucleotide sequence ID" value="NZ_JADIKK010000008.1"/>
</dbReference>
<keyword evidence="3" id="KW-1185">Reference proteome</keyword>
<dbReference type="InterPro" id="IPR045500">
    <property type="entry name" value="DUF6491"/>
</dbReference>
<evidence type="ECO:0000313" key="3">
    <source>
        <dbReference type="Proteomes" id="UP001620339"/>
    </source>
</evidence>
<comment type="caution">
    <text evidence="2">The sequence shown here is derived from an EMBL/GenBank/DDBJ whole genome shotgun (WGS) entry which is preliminary data.</text>
</comment>
<gene>
    <name evidence="2" type="ORF">ISP25_08685</name>
</gene>
<dbReference type="Pfam" id="PF20101">
    <property type="entry name" value="DUF6491"/>
    <property type="match status" value="1"/>
</dbReference>
<accession>A0ABW8J4D5</accession>